<accession>A0A0F8Y2Y5</accession>
<gene>
    <name evidence="1" type="ORF">LCGC14_2949410</name>
</gene>
<dbReference type="AlphaFoldDB" id="A0A0F8Y2Y5"/>
<evidence type="ECO:0000313" key="1">
    <source>
        <dbReference type="EMBL" id="KKK67905.1"/>
    </source>
</evidence>
<organism evidence="1">
    <name type="scientific">marine sediment metagenome</name>
    <dbReference type="NCBI Taxonomy" id="412755"/>
    <lineage>
        <taxon>unclassified sequences</taxon>
        <taxon>metagenomes</taxon>
        <taxon>ecological metagenomes</taxon>
    </lineage>
</organism>
<sequence>MRGLRVSPAPPAQPAEWYMPTAPCRHCKGRLFYRSEDAAGNLASITVQHQAKCPALKE</sequence>
<dbReference type="EMBL" id="LAZR01059386">
    <property type="protein sequence ID" value="KKK67905.1"/>
    <property type="molecule type" value="Genomic_DNA"/>
</dbReference>
<comment type="caution">
    <text evidence="1">The sequence shown here is derived from an EMBL/GenBank/DDBJ whole genome shotgun (WGS) entry which is preliminary data.</text>
</comment>
<proteinExistence type="predicted"/>
<name>A0A0F8Y2Y5_9ZZZZ</name>
<protein>
    <submittedName>
        <fullName evidence="1">Uncharacterized protein</fullName>
    </submittedName>
</protein>
<reference evidence="1" key="1">
    <citation type="journal article" date="2015" name="Nature">
        <title>Complex archaea that bridge the gap between prokaryotes and eukaryotes.</title>
        <authorList>
            <person name="Spang A."/>
            <person name="Saw J.H."/>
            <person name="Jorgensen S.L."/>
            <person name="Zaremba-Niedzwiedzka K."/>
            <person name="Martijn J."/>
            <person name="Lind A.E."/>
            <person name="van Eijk R."/>
            <person name="Schleper C."/>
            <person name="Guy L."/>
            <person name="Ettema T.J."/>
        </authorList>
    </citation>
    <scope>NUCLEOTIDE SEQUENCE</scope>
</reference>